<sequence length="70" mass="7536">MPNRPNVSAKNQSSASAGGFLDIKRSNSSTCWSAFYVSGSDSFSDSFVDSIVEGRDTTVLMKSLMMCLES</sequence>
<name>A0A5M6D594_9BACT</name>
<comment type="caution">
    <text evidence="1">The sequence shown here is derived from an EMBL/GenBank/DDBJ whole genome shotgun (WGS) entry which is preliminary data.</text>
</comment>
<keyword evidence="2" id="KW-1185">Reference proteome</keyword>
<evidence type="ECO:0000313" key="1">
    <source>
        <dbReference type="EMBL" id="KAA5542661.1"/>
    </source>
</evidence>
<dbReference type="EMBL" id="VWOX01000007">
    <property type="protein sequence ID" value="KAA5542661.1"/>
    <property type="molecule type" value="Genomic_DNA"/>
</dbReference>
<dbReference type="AlphaFoldDB" id="A0A5M6D594"/>
<accession>A0A5M6D594</accession>
<protein>
    <submittedName>
        <fullName evidence="1">Uncharacterized protein</fullName>
    </submittedName>
</protein>
<proteinExistence type="predicted"/>
<reference evidence="1 2" key="1">
    <citation type="submission" date="2019-08" db="EMBL/GenBank/DDBJ databases">
        <authorList>
            <person name="Dhanesh K."/>
            <person name="Kumar G."/>
            <person name="Sasikala C."/>
            <person name="Venkata Ramana C."/>
        </authorList>
    </citation>
    <scope>NUCLEOTIDE SEQUENCE [LARGE SCALE GENOMIC DNA]</scope>
    <source>
        <strain evidence="1 2">JC645</strain>
    </source>
</reference>
<gene>
    <name evidence="1" type="ORF">FYK55_14100</name>
</gene>
<dbReference type="Proteomes" id="UP000324479">
    <property type="component" value="Unassembled WGS sequence"/>
</dbReference>
<organism evidence="1 2">
    <name type="scientific">Roseiconus nitratireducens</name>
    <dbReference type="NCBI Taxonomy" id="2605748"/>
    <lineage>
        <taxon>Bacteria</taxon>
        <taxon>Pseudomonadati</taxon>
        <taxon>Planctomycetota</taxon>
        <taxon>Planctomycetia</taxon>
        <taxon>Pirellulales</taxon>
        <taxon>Pirellulaceae</taxon>
        <taxon>Roseiconus</taxon>
    </lineage>
</organism>
<dbReference type="RefSeq" id="WP_150077078.1">
    <property type="nucleotide sequence ID" value="NZ_VWOX01000007.1"/>
</dbReference>
<evidence type="ECO:0000313" key="2">
    <source>
        <dbReference type="Proteomes" id="UP000324479"/>
    </source>
</evidence>